<dbReference type="AlphaFoldDB" id="A0A9W7AQL2"/>
<reference evidence="3" key="1">
    <citation type="journal article" date="2023" name="Commun. Biol.">
        <title>Genome analysis of Parmales, the sister group of diatoms, reveals the evolutionary specialization of diatoms from phago-mixotrophs to photoautotrophs.</title>
        <authorList>
            <person name="Ban H."/>
            <person name="Sato S."/>
            <person name="Yoshikawa S."/>
            <person name="Yamada K."/>
            <person name="Nakamura Y."/>
            <person name="Ichinomiya M."/>
            <person name="Sato N."/>
            <person name="Blanc-Mathieu R."/>
            <person name="Endo H."/>
            <person name="Kuwata A."/>
            <person name="Ogata H."/>
        </authorList>
    </citation>
    <scope>NUCLEOTIDE SEQUENCE [LARGE SCALE GENOMIC DNA]</scope>
    <source>
        <strain evidence="3">NIES 3701</strain>
    </source>
</reference>
<feature type="region of interest" description="Disordered" evidence="1">
    <location>
        <begin position="431"/>
        <end position="455"/>
    </location>
</feature>
<organism evidence="2 3">
    <name type="scientific">Triparma strigata</name>
    <dbReference type="NCBI Taxonomy" id="1606541"/>
    <lineage>
        <taxon>Eukaryota</taxon>
        <taxon>Sar</taxon>
        <taxon>Stramenopiles</taxon>
        <taxon>Ochrophyta</taxon>
        <taxon>Bolidophyceae</taxon>
        <taxon>Parmales</taxon>
        <taxon>Triparmaceae</taxon>
        <taxon>Triparma</taxon>
    </lineage>
</organism>
<keyword evidence="3" id="KW-1185">Reference proteome</keyword>
<comment type="caution">
    <text evidence="2">The sequence shown here is derived from an EMBL/GenBank/DDBJ whole genome shotgun (WGS) entry which is preliminary data.</text>
</comment>
<sequence length="732" mass="79580">MDTLLKSFSTSIVNNDWDGAFLLLNQSLSPAYAASSGADAASVTRVSPFLHRFLDIEIAYHNFTHANGPNKKRAVQEEVSYLRTRAPSVLSNGQFLLVFQARLALVDCHSCMMFAAPGQTLPVPSLDNLKALRALKATLFSLIRPLTWMKNDDALDDSKPPADPKRDRNGVGILVEAAFHEINIILCLLELDKHINAFSFFESTMGYLETRKAFKEFQTFYHSLAPEGAPPAPLAGAFLWSQGVFDKISEKMSVVFDRVLKEDPPTKPSPQVLTQLLEKNLTANAIPSNVVATFSILCWGDVELAQKPGFTYLSDRTNSQKQKTLRTRTTLIPLFTRTLAQTENFQDSPDLKFELQDMSSAPSPIQELSEKESWTPSPAAMMITPLPKPKPILPKHGRSVSAGVVGYSGGRIRSATSGNILTPVTDRLARSTSVDSSGSGGRSLSVNSPPLPSFDGGESLADIQFQFVPSTVESSSISHIKSQISKTRRAGKKATDGGLAGVLVSSFTEEDGEPAKKASARPAKTAHRSASSDTQAIRDVASIFSPLVSENSPKVGAGLKRSEEKVVKITHHYIKQAGNFVVCLILEEESDDRMGRLARRALRRAETLSAEVNVLCKKIVVDVCEDALGNVWKVKLDQGEEGVQDNAGDNAGEQKKSSEKAEGGGFGSWFKSLFFQREADDDGEYGTPNKKSRIGGREELNKISEKSRSFVEDADASAEAFFFGGLAKGLGP</sequence>
<protein>
    <submittedName>
        <fullName evidence="2">Uncharacterized protein</fullName>
    </submittedName>
</protein>
<evidence type="ECO:0000313" key="3">
    <source>
        <dbReference type="Proteomes" id="UP001165085"/>
    </source>
</evidence>
<feature type="region of interest" description="Disordered" evidence="1">
    <location>
        <begin position="510"/>
        <end position="532"/>
    </location>
</feature>
<evidence type="ECO:0000313" key="2">
    <source>
        <dbReference type="EMBL" id="GMH72130.1"/>
    </source>
</evidence>
<dbReference type="OrthoDB" id="10569755at2759"/>
<dbReference type="Proteomes" id="UP001165085">
    <property type="component" value="Unassembled WGS sequence"/>
</dbReference>
<proteinExistence type="predicted"/>
<feature type="compositionally biased region" description="Basic and acidic residues" evidence="1">
    <location>
        <begin position="652"/>
        <end position="662"/>
    </location>
</feature>
<dbReference type="EMBL" id="BRXY01000154">
    <property type="protein sequence ID" value="GMH72130.1"/>
    <property type="molecule type" value="Genomic_DNA"/>
</dbReference>
<feature type="region of interest" description="Disordered" evidence="1">
    <location>
        <begin position="358"/>
        <end position="377"/>
    </location>
</feature>
<name>A0A9W7AQL2_9STRA</name>
<feature type="compositionally biased region" description="Polar residues" evidence="1">
    <location>
        <begin position="431"/>
        <end position="448"/>
    </location>
</feature>
<feature type="region of interest" description="Disordered" evidence="1">
    <location>
        <begin position="642"/>
        <end position="664"/>
    </location>
</feature>
<gene>
    <name evidence="2" type="ORF">TrST_g758</name>
</gene>
<evidence type="ECO:0000256" key="1">
    <source>
        <dbReference type="SAM" id="MobiDB-lite"/>
    </source>
</evidence>
<accession>A0A9W7AQL2</accession>